<keyword evidence="2" id="KW-1133">Transmembrane helix</keyword>
<feature type="region of interest" description="Disordered" evidence="1">
    <location>
        <begin position="1"/>
        <end position="22"/>
    </location>
</feature>
<gene>
    <name evidence="3" type="ORF">WMW72_03265</name>
</gene>
<evidence type="ECO:0000313" key="4">
    <source>
        <dbReference type="Proteomes" id="UP001469365"/>
    </source>
</evidence>
<accession>A0ABU9DDI8</accession>
<reference evidence="3 4" key="1">
    <citation type="submission" date="2024-04" db="EMBL/GenBank/DDBJ databases">
        <title>draft genome sequnece of Paenibacillus filicis.</title>
        <authorList>
            <person name="Kim D.-U."/>
        </authorList>
    </citation>
    <scope>NUCLEOTIDE SEQUENCE [LARGE SCALE GENOMIC DNA]</scope>
    <source>
        <strain evidence="3 4">KACC14197</strain>
    </source>
</reference>
<dbReference type="Proteomes" id="UP001469365">
    <property type="component" value="Unassembled WGS sequence"/>
</dbReference>
<comment type="caution">
    <text evidence="3">The sequence shown here is derived from an EMBL/GenBank/DDBJ whole genome shotgun (WGS) entry which is preliminary data.</text>
</comment>
<evidence type="ECO:0000256" key="2">
    <source>
        <dbReference type="SAM" id="Phobius"/>
    </source>
</evidence>
<keyword evidence="2" id="KW-0472">Membrane</keyword>
<organism evidence="3 4">
    <name type="scientific">Paenibacillus filicis</name>
    <dbReference type="NCBI Taxonomy" id="669464"/>
    <lineage>
        <taxon>Bacteria</taxon>
        <taxon>Bacillati</taxon>
        <taxon>Bacillota</taxon>
        <taxon>Bacilli</taxon>
        <taxon>Bacillales</taxon>
        <taxon>Paenibacillaceae</taxon>
        <taxon>Paenibacillus</taxon>
    </lineage>
</organism>
<sequence length="147" mass="16732">MNTEFQPATDLAAQQSRIRGEKPRKSRKKTYLLLFVIWGLLVGLGGWGAKVYTDRLQQQMKADIATQTEEQLAHIQEQYKAQIGELQTQVSTDMKQLQTKIDAVNELLSFTKDSASNKTDNSNQLYTQLSEVTKKLDELKKQLDALQ</sequence>
<feature type="transmembrane region" description="Helical" evidence="2">
    <location>
        <begin position="31"/>
        <end position="49"/>
    </location>
</feature>
<proteinExistence type="predicted"/>
<evidence type="ECO:0000256" key="1">
    <source>
        <dbReference type="SAM" id="MobiDB-lite"/>
    </source>
</evidence>
<evidence type="ECO:0000313" key="3">
    <source>
        <dbReference type="EMBL" id="MEK8126922.1"/>
    </source>
</evidence>
<name>A0ABU9DDI8_9BACL</name>
<protein>
    <submittedName>
        <fullName evidence="3">Uncharacterized protein</fullName>
    </submittedName>
</protein>
<keyword evidence="2" id="KW-0812">Transmembrane</keyword>
<dbReference type="RefSeq" id="WP_341413966.1">
    <property type="nucleotide sequence ID" value="NZ_JBBPCC010000001.1"/>
</dbReference>
<keyword evidence="4" id="KW-1185">Reference proteome</keyword>
<feature type="compositionally biased region" description="Polar residues" evidence="1">
    <location>
        <begin position="1"/>
        <end position="17"/>
    </location>
</feature>
<dbReference type="EMBL" id="JBBPCC010000001">
    <property type="protein sequence ID" value="MEK8126922.1"/>
    <property type="molecule type" value="Genomic_DNA"/>
</dbReference>